<dbReference type="InterPro" id="IPR035911">
    <property type="entry name" value="MurE/MurF_N"/>
</dbReference>
<dbReference type="SUPFAM" id="SSF63418">
    <property type="entry name" value="MurE/MurF N-terminal domain"/>
    <property type="match status" value="1"/>
</dbReference>
<dbReference type="AlphaFoldDB" id="A0A6S6RZ40"/>
<name>A0A6S6RZ40_9BACT</name>
<accession>A0A6S6RZ40</accession>
<gene>
    <name evidence="1" type="ORF">HELGO_WM29623</name>
</gene>
<organism evidence="1">
    <name type="scientific">uncultured Sulfurovum sp</name>
    <dbReference type="NCBI Taxonomy" id="269237"/>
    <lineage>
        <taxon>Bacteria</taxon>
        <taxon>Pseudomonadati</taxon>
        <taxon>Campylobacterota</taxon>
        <taxon>Epsilonproteobacteria</taxon>
        <taxon>Campylobacterales</taxon>
        <taxon>Sulfurovaceae</taxon>
        <taxon>Sulfurovum</taxon>
        <taxon>environmental samples</taxon>
    </lineage>
</organism>
<protein>
    <submittedName>
        <fullName evidence="1">Uncharacterized protein</fullName>
    </submittedName>
</protein>
<dbReference type="EMBL" id="CACVAR010000029">
    <property type="protein sequence ID" value="CAA6799101.1"/>
    <property type="molecule type" value="Genomic_DNA"/>
</dbReference>
<reference evidence="1" key="1">
    <citation type="submission" date="2020-01" db="EMBL/GenBank/DDBJ databases">
        <authorList>
            <person name="Meier V. D."/>
            <person name="Meier V D."/>
        </authorList>
    </citation>
    <scope>NUCLEOTIDE SEQUENCE</scope>
    <source>
        <strain evidence="1">HLG_WM_MAG_03</strain>
    </source>
</reference>
<evidence type="ECO:0000313" key="1">
    <source>
        <dbReference type="EMBL" id="CAA6799101.1"/>
    </source>
</evidence>
<dbReference type="Gene3D" id="3.40.1390.10">
    <property type="entry name" value="MurE/MurF, N-terminal domain"/>
    <property type="match status" value="1"/>
</dbReference>
<proteinExistence type="predicted"/>
<sequence length="327" mass="37897">MKIEDLLNLTGGEVISEPTVTAINSVTVYPSKVEQGDLFISNDAEEIEKAIDNGAYAIIYSNSSLKITDAEVAWIQVDDIEKAAFKLIRYVLISRESSFYLFTEHELSFMKMIVTKKSNIEILPNEWRKIFEKILNSEAKMFIGTDTKLMKTIKPDVSILNKEASCEIITDTLFKTTFKINSYIYQEKDITPFHVDILQRVVEFCDLHHLPYDLDRVKYTKHFTPVFIDGFLNIMVPSKSDKVAIFVDNLQDVYKAREYVRYNGAWVKTIVLTPPKTKVDGVDRPSWYEDIDEARDILKNAYFNYAFVYALDRTMLPKIKEEYSLFD</sequence>